<feature type="compositionally biased region" description="Basic and acidic residues" evidence="1">
    <location>
        <begin position="10"/>
        <end position="20"/>
    </location>
</feature>
<comment type="caution">
    <text evidence="2">The sequence shown here is derived from an EMBL/GenBank/DDBJ whole genome shotgun (WGS) entry which is preliminary data.</text>
</comment>
<gene>
    <name evidence="2" type="ORF">GALL_552170</name>
</gene>
<feature type="region of interest" description="Disordered" evidence="1">
    <location>
        <begin position="1"/>
        <end position="23"/>
    </location>
</feature>
<organism evidence="2">
    <name type="scientific">mine drainage metagenome</name>
    <dbReference type="NCBI Taxonomy" id="410659"/>
    <lineage>
        <taxon>unclassified sequences</taxon>
        <taxon>metagenomes</taxon>
        <taxon>ecological metagenomes</taxon>
    </lineage>
</organism>
<proteinExistence type="predicted"/>
<evidence type="ECO:0000256" key="1">
    <source>
        <dbReference type="SAM" id="MobiDB-lite"/>
    </source>
</evidence>
<evidence type="ECO:0000313" key="2">
    <source>
        <dbReference type="EMBL" id="OIQ63242.1"/>
    </source>
</evidence>
<dbReference type="AlphaFoldDB" id="A0A1J5NWU9"/>
<dbReference type="EMBL" id="MLJW01009176">
    <property type="protein sequence ID" value="OIQ63242.1"/>
    <property type="molecule type" value="Genomic_DNA"/>
</dbReference>
<name>A0A1J5NWU9_9ZZZZ</name>
<sequence>MIGDEIAPADFDRVHPDPQGREINQTFGHRARDGMADRAVLAHDIFILEHDAGAGAIILRHIGTADQIDDLVGFDGAGARIHRIRTDAREIVDLEGRDGPVALDPDPPLAAMVAGMNIGVEALDPVRDEFYRPAQQFRQCVGRHFVGVDVDLDAKGAADILADHANLRFFKAQMKCRDVLHHVRCLRALVDRQPRFGRVPVRHHRARLQRHARVPSKDKIRFHDFVGTGKGRIDGARVEVALKGKVIAE</sequence>
<reference evidence="2" key="1">
    <citation type="submission" date="2016-10" db="EMBL/GenBank/DDBJ databases">
        <title>Sequence of Gallionella enrichment culture.</title>
        <authorList>
            <person name="Poehlein A."/>
            <person name="Muehling M."/>
            <person name="Daniel R."/>
        </authorList>
    </citation>
    <scope>NUCLEOTIDE SEQUENCE</scope>
</reference>
<protein>
    <submittedName>
        <fullName evidence="2">Uncharacterized protein</fullName>
    </submittedName>
</protein>
<accession>A0A1J5NWU9</accession>